<keyword evidence="2" id="KW-1185">Reference proteome</keyword>
<dbReference type="InterPro" id="IPR013783">
    <property type="entry name" value="Ig-like_fold"/>
</dbReference>
<reference evidence="3" key="1">
    <citation type="submission" date="2022-11" db="UniProtKB">
        <authorList>
            <consortium name="WormBaseParasite"/>
        </authorList>
    </citation>
    <scope>IDENTIFICATION</scope>
</reference>
<name>A0A914RXF7_PAREQ</name>
<evidence type="ECO:0000313" key="3">
    <source>
        <dbReference type="WBParaSite" id="PEQ_0001118501-mRNA-1"/>
    </source>
</evidence>
<organism evidence="2 3">
    <name type="scientific">Parascaris equorum</name>
    <name type="common">Equine roundworm</name>
    <dbReference type="NCBI Taxonomy" id="6256"/>
    <lineage>
        <taxon>Eukaryota</taxon>
        <taxon>Metazoa</taxon>
        <taxon>Ecdysozoa</taxon>
        <taxon>Nematoda</taxon>
        <taxon>Chromadorea</taxon>
        <taxon>Rhabditida</taxon>
        <taxon>Spirurina</taxon>
        <taxon>Ascaridomorpha</taxon>
        <taxon>Ascaridoidea</taxon>
        <taxon>Ascarididae</taxon>
        <taxon>Parascaris</taxon>
    </lineage>
</organism>
<sequence>MPLKLQVLVDKKTAWSVDASGGLSDILVLRLDHGRDYFLPITARYHQSVFGSSFVKLIQKEHSTNEKSPTQALSPFVPVPVAMYRLVESLRQHGVDKIRFDDVSSHLEFIALRNALDYHPKEVIPRNMQAECLNAIGDAVRCWTCVQKFPRENRNVFEYYKE</sequence>
<evidence type="ECO:0000313" key="2">
    <source>
        <dbReference type="Proteomes" id="UP000887564"/>
    </source>
</evidence>
<dbReference type="Gene3D" id="2.60.40.10">
    <property type="entry name" value="Immunoglobulins"/>
    <property type="match status" value="1"/>
</dbReference>
<dbReference type="InterPro" id="IPR048869">
    <property type="entry name" value="OCRL-1_2_ASH"/>
</dbReference>
<dbReference type="Pfam" id="PF21310">
    <property type="entry name" value="OCRL-like_ASH"/>
    <property type="match status" value="1"/>
</dbReference>
<feature type="domain" description="OCRL-1/2 ASH" evidence="1">
    <location>
        <begin position="3"/>
        <end position="45"/>
    </location>
</feature>
<protein>
    <recommendedName>
        <fullName evidence="1">OCRL-1/2 ASH domain-containing protein</fullName>
    </recommendedName>
</protein>
<dbReference type="AlphaFoldDB" id="A0A914RXF7"/>
<evidence type="ECO:0000259" key="1">
    <source>
        <dbReference type="Pfam" id="PF21310"/>
    </source>
</evidence>
<accession>A0A914RXF7</accession>
<dbReference type="Proteomes" id="UP000887564">
    <property type="component" value="Unplaced"/>
</dbReference>
<proteinExistence type="predicted"/>
<dbReference type="WBParaSite" id="PEQ_0001118501-mRNA-1">
    <property type="protein sequence ID" value="PEQ_0001118501-mRNA-1"/>
    <property type="gene ID" value="PEQ_0001118501"/>
</dbReference>